<sequence>MKYVFHRVGSLNLTKRWNDESIPVILDWQNEDVQEIQFSTGFKSYQVAVRLACWQDGDSRGRFYTPASGTPVWVDLPPYAVSDPEAFWAHMDAQLPSDAIEWASSCNLPEVSERKEVYCELLRLIPVNSNAQEMISQLIQLEYCRWLKTGSANIVGGNKLGIAPVPEDACTMPGKVPLPRLITAQIDIMLSRKLEKLLNDLFRSSEAFELLSPTCGAFQLHTAYVVVDALVRGTVWILKDMKRRRGENSGAVELVKGINEEASEIQRSLNSIIFRLNQKLTCSQFEDLMELLTEKERTYHSQILAEPEGCAVGFKDEWENPRFWLPPIKRMCEGIAPHQVFSL</sequence>
<gene>
    <name evidence="1" type="ORF">CSOL1703_00012175</name>
</gene>
<dbReference type="EMBL" id="CABFOC020000014">
    <property type="protein sequence ID" value="CAH0046441.1"/>
    <property type="molecule type" value="Genomic_DNA"/>
</dbReference>
<evidence type="ECO:0000313" key="1">
    <source>
        <dbReference type="EMBL" id="CAH0046441.1"/>
    </source>
</evidence>
<organism evidence="1 2">
    <name type="scientific">Clonostachys solani</name>
    <dbReference type="NCBI Taxonomy" id="160281"/>
    <lineage>
        <taxon>Eukaryota</taxon>
        <taxon>Fungi</taxon>
        <taxon>Dikarya</taxon>
        <taxon>Ascomycota</taxon>
        <taxon>Pezizomycotina</taxon>
        <taxon>Sordariomycetes</taxon>
        <taxon>Hypocreomycetidae</taxon>
        <taxon>Hypocreales</taxon>
        <taxon>Bionectriaceae</taxon>
        <taxon>Clonostachys</taxon>
    </lineage>
</organism>
<reference evidence="1" key="1">
    <citation type="submission" date="2021-10" db="EMBL/GenBank/DDBJ databases">
        <authorList>
            <person name="Piombo E."/>
        </authorList>
    </citation>
    <scope>NUCLEOTIDE SEQUENCE</scope>
</reference>
<evidence type="ECO:0000313" key="2">
    <source>
        <dbReference type="Proteomes" id="UP000775872"/>
    </source>
</evidence>
<keyword evidence="2" id="KW-1185">Reference proteome</keyword>
<dbReference type="Proteomes" id="UP000775872">
    <property type="component" value="Unassembled WGS sequence"/>
</dbReference>
<protein>
    <submittedName>
        <fullName evidence="1">Uncharacterized protein</fullName>
    </submittedName>
</protein>
<proteinExistence type="predicted"/>
<dbReference type="OrthoDB" id="5174837at2759"/>
<dbReference type="AlphaFoldDB" id="A0A9N9YZT2"/>
<comment type="caution">
    <text evidence="1">The sequence shown here is derived from an EMBL/GenBank/DDBJ whole genome shotgun (WGS) entry which is preliminary data.</text>
</comment>
<name>A0A9N9YZT2_9HYPO</name>
<accession>A0A9N9YZT2</accession>